<reference evidence="2 3" key="1">
    <citation type="submission" date="2016-10" db="EMBL/GenBank/DDBJ databases">
        <authorList>
            <person name="de Groot N.N."/>
        </authorList>
    </citation>
    <scope>NUCLEOTIDE SEQUENCE [LARGE SCALE GENOMIC DNA]</scope>
    <source>
        <strain evidence="3">E92,LMG 26720,CCM 7988</strain>
    </source>
</reference>
<name>A0A1I5RVQ2_9BACT</name>
<keyword evidence="3" id="KW-1185">Reference proteome</keyword>
<feature type="transmembrane region" description="Helical" evidence="1">
    <location>
        <begin position="14"/>
        <end position="33"/>
    </location>
</feature>
<dbReference type="STRING" id="1079859.SAMN04515674_104275"/>
<dbReference type="RefSeq" id="WP_092015787.1">
    <property type="nucleotide sequence ID" value="NZ_FOXH01000004.1"/>
</dbReference>
<evidence type="ECO:0000313" key="2">
    <source>
        <dbReference type="EMBL" id="SFP62659.1"/>
    </source>
</evidence>
<keyword evidence="1" id="KW-0812">Transmembrane</keyword>
<dbReference type="Proteomes" id="UP000199306">
    <property type="component" value="Unassembled WGS sequence"/>
</dbReference>
<evidence type="ECO:0000256" key="1">
    <source>
        <dbReference type="SAM" id="Phobius"/>
    </source>
</evidence>
<keyword evidence="1" id="KW-0472">Membrane</keyword>
<accession>A0A1I5RVQ2</accession>
<dbReference type="EMBL" id="FOXH01000004">
    <property type="protein sequence ID" value="SFP62659.1"/>
    <property type="molecule type" value="Genomic_DNA"/>
</dbReference>
<proteinExistence type="predicted"/>
<keyword evidence="1" id="KW-1133">Transmembrane helix</keyword>
<dbReference type="OrthoDB" id="971580at2"/>
<organism evidence="2 3">
    <name type="scientific">Pseudarcicella hirudinis</name>
    <dbReference type="NCBI Taxonomy" id="1079859"/>
    <lineage>
        <taxon>Bacteria</taxon>
        <taxon>Pseudomonadati</taxon>
        <taxon>Bacteroidota</taxon>
        <taxon>Cytophagia</taxon>
        <taxon>Cytophagales</taxon>
        <taxon>Flectobacillaceae</taxon>
        <taxon>Pseudarcicella</taxon>
    </lineage>
</organism>
<protein>
    <submittedName>
        <fullName evidence="2">Uncharacterized protein</fullName>
    </submittedName>
</protein>
<evidence type="ECO:0000313" key="3">
    <source>
        <dbReference type="Proteomes" id="UP000199306"/>
    </source>
</evidence>
<dbReference type="AlphaFoldDB" id="A0A1I5RVQ2"/>
<gene>
    <name evidence="2" type="ORF">SAMN04515674_104275</name>
</gene>
<sequence>MKILNTIWGVLTKIFSSKIFWYAAAAITGYLLIKKYVLKSNAAPEVLSYSPSLPLPDQSDSFKTWIRATGQPMVDKLGSYLSTWHLTNGTLNNYILEIQNYNDNQLIYLINGYNQLYYTNNKGSLAKDLEDVSYYTPLSPIRDNLVKRIRTLELKYSKQ</sequence>